<dbReference type="RefSeq" id="WP_118767132.1">
    <property type="nucleotide sequence ID" value="NZ_QWKP01000189.1"/>
</dbReference>
<feature type="signal peptide" evidence="1">
    <location>
        <begin position="1"/>
        <end position="35"/>
    </location>
</feature>
<keyword evidence="1" id="KW-0732">Signal</keyword>
<reference evidence="2 3" key="1">
    <citation type="submission" date="2018-08" db="EMBL/GenBank/DDBJ databases">
        <title>Cellulomonas rhizosphaerae sp. nov., a novel actinomycete isolated from soil.</title>
        <authorList>
            <person name="Tian Y."/>
        </authorList>
    </citation>
    <scope>NUCLEOTIDE SEQUENCE [LARGE SCALE GENOMIC DNA]</scope>
    <source>
        <strain evidence="2 3">NEAU-TCZ24</strain>
    </source>
</reference>
<proteinExistence type="predicted"/>
<keyword evidence="3" id="KW-1185">Reference proteome</keyword>
<evidence type="ECO:0000313" key="3">
    <source>
        <dbReference type="Proteomes" id="UP000283374"/>
    </source>
</evidence>
<organism evidence="2 3">
    <name type="scientific">Cellulomonas rhizosphaerae</name>
    <dbReference type="NCBI Taxonomy" id="2293719"/>
    <lineage>
        <taxon>Bacteria</taxon>
        <taxon>Bacillati</taxon>
        <taxon>Actinomycetota</taxon>
        <taxon>Actinomycetes</taxon>
        <taxon>Micrococcales</taxon>
        <taxon>Cellulomonadaceae</taxon>
        <taxon>Cellulomonas</taxon>
    </lineage>
</organism>
<evidence type="ECO:0000256" key="1">
    <source>
        <dbReference type="SAM" id="SignalP"/>
    </source>
</evidence>
<dbReference type="EMBL" id="QWKP01000189">
    <property type="protein sequence ID" value="RHA41008.1"/>
    <property type="molecule type" value="Genomic_DNA"/>
</dbReference>
<gene>
    <name evidence="2" type="ORF">D1825_09230</name>
</gene>
<evidence type="ECO:0008006" key="4">
    <source>
        <dbReference type="Google" id="ProtNLM"/>
    </source>
</evidence>
<comment type="caution">
    <text evidence="2">The sequence shown here is derived from an EMBL/GenBank/DDBJ whole genome shotgun (WGS) entry which is preliminary data.</text>
</comment>
<dbReference type="OrthoDB" id="4827515at2"/>
<name>A0A413RLR6_9CELL</name>
<feature type="chain" id="PRO_5019296049" description="DUF4157 domain-containing protein" evidence="1">
    <location>
        <begin position="36"/>
        <end position="210"/>
    </location>
</feature>
<protein>
    <recommendedName>
        <fullName evidence="4">DUF4157 domain-containing protein</fullName>
    </recommendedName>
</protein>
<accession>A0A413RLR6</accession>
<evidence type="ECO:0000313" key="2">
    <source>
        <dbReference type="EMBL" id="RHA41008.1"/>
    </source>
</evidence>
<dbReference type="AlphaFoldDB" id="A0A413RLR6"/>
<dbReference type="Proteomes" id="UP000283374">
    <property type="component" value="Unassembled WGS sequence"/>
</dbReference>
<sequence>MVSLRRSSSARLFVLIGALCLALVVSLGLADPAAAAGQITFAGSATVRPAKASKAAKPTAAQVKGARKVAGKGGVSALRTLHSLPGSAGVHLVWNDPALGSHLGGVRIGSTTTVLLNSRRLAGKPSLARDVVRHEIAHIYQGRLMRTYGLTWAQLGRRLAPAFGTNGQEKVADCVARSFGATWTGYTSRCSGSAKHAWVKAMIGGYLPRR</sequence>